<dbReference type="PANTHER" id="PTHR23206:SF7">
    <property type="entry name" value="PROTEIN KINASE DOMAIN-CONTAINING PROTEIN"/>
    <property type="match status" value="1"/>
</dbReference>
<dbReference type="Pfam" id="PF12796">
    <property type="entry name" value="Ank_2"/>
    <property type="match status" value="1"/>
</dbReference>
<dbReference type="Gene3D" id="3.40.50.300">
    <property type="entry name" value="P-loop containing nucleotide triphosphate hydrolases"/>
    <property type="match status" value="1"/>
</dbReference>
<dbReference type="InterPro" id="IPR036770">
    <property type="entry name" value="Ankyrin_rpt-contain_sf"/>
</dbReference>
<keyword evidence="2 3" id="KW-0040">ANK repeat</keyword>
<dbReference type="InterPro" id="IPR002110">
    <property type="entry name" value="Ankyrin_rpt"/>
</dbReference>
<feature type="repeat" description="ANK" evidence="3">
    <location>
        <begin position="373"/>
        <end position="405"/>
    </location>
</feature>
<evidence type="ECO:0000313" key="7">
    <source>
        <dbReference type="RefSeq" id="XP_033569596.1"/>
    </source>
</evidence>
<dbReference type="InterPro" id="IPR051631">
    <property type="entry name" value="Ankyrin-KH/SAM_domain"/>
</dbReference>
<proteinExistence type="predicted"/>
<keyword evidence="1" id="KW-0677">Repeat</keyword>
<evidence type="ECO:0000256" key="3">
    <source>
        <dbReference type="PROSITE-ProRule" id="PRU00023"/>
    </source>
</evidence>
<organism evidence="5">
    <name type="scientific">Mytilinidion resinicola</name>
    <dbReference type="NCBI Taxonomy" id="574789"/>
    <lineage>
        <taxon>Eukaryota</taxon>
        <taxon>Fungi</taxon>
        <taxon>Dikarya</taxon>
        <taxon>Ascomycota</taxon>
        <taxon>Pezizomycotina</taxon>
        <taxon>Dothideomycetes</taxon>
        <taxon>Pleosporomycetidae</taxon>
        <taxon>Mytilinidiales</taxon>
        <taxon>Mytilinidiaceae</taxon>
        <taxon>Mytilinidion</taxon>
    </lineage>
</organism>
<evidence type="ECO:0008006" key="8">
    <source>
        <dbReference type="Google" id="ProtNLM"/>
    </source>
</evidence>
<evidence type="ECO:0000256" key="4">
    <source>
        <dbReference type="SAM" id="MobiDB-lite"/>
    </source>
</evidence>
<keyword evidence="6" id="KW-1185">Reference proteome</keyword>
<dbReference type="SMART" id="SM00248">
    <property type="entry name" value="ANK"/>
    <property type="match status" value="2"/>
</dbReference>
<reference evidence="5 7" key="1">
    <citation type="journal article" date="2020" name="Stud. Mycol.">
        <title>101 Dothideomycetes genomes: a test case for predicting lifestyles and emergence of pathogens.</title>
        <authorList>
            <person name="Haridas S."/>
            <person name="Albert R."/>
            <person name="Binder M."/>
            <person name="Bloem J."/>
            <person name="Labutti K."/>
            <person name="Salamov A."/>
            <person name="Andreopoulos B."/>
            <person name="Baker S."/>
            <person name="Barry K."/>
            <person name="Bills G."/>
            <person name="Bluhm B."/>
            <person name="Cannon C."/>
            <person name="Castanera R."/>
            <person name="Culley D."/>
            <person name="Daum C."/>
            <person name="Ezra D."/>
            <person name="Gonzalez J."/>
            <person name="Henrissat B."/>
            <person name="Kuo A."/>
            <person name="Liang C."/>
            <person name="Lipzen A."/>
            <person name="Lutzoni F."/>
            <person name="Magnuson J."/>
            <person name="Mondo S."/>
            <person name="Nolan M."/>
            <person name="Ohm R."/>
            <person name="Pangilinan J."/>
            <person name="Park H.-J."/>
            <person name="Ramirez L."/>
            <person name="Alfaro M."/>
            <person name="Sun H."/>
            <person name="Tritt A."/>
            <person name="Yoshinaga Y."/>
            <person name="Zwiers L.-H."/>
            <person name="Turgeon B."/>
            <person name="Goodwin S."/>
            <person name="Spatafora J."/>
            <person name="Crous P."/>
            <person name="Grigoriev I."/>
        </authorList>
    </citation>
    <scope>NUCLEOTIDE SEQUENCE</scope>
    <source>
        <strain evidence="5 7">CBS 304.34</strain>
    </source>
</reference>
<protein>
    <recommendedName>
        <fullName evidence="8">Ankyrin</fullName>
    </recommendedName>
</protein>
<dbReference type="SUPFAM" id="SSF52540">
    <property type="entry name" value="P-loop containing nucleoside triphosphate hydrolases"/>
    <property type="match status" value="1"/>
</dbReference>
<feature type="compositionally biased region" description="Basic and acidic residues" evidence="4">
    <location>
        <begin position="284"/>
        <end position="314"/>
    </location>
</feature>
<feature type="repeat" description="ANK" evidence="3">
    <location>
        <begin position="340"/>
        <end position="372"/>
    </location>
</feature>
<evidence type="ECO:0000256" key="2">
    <source>
        <dbReference type="ARBA" id="ARBA00023043"/>
    </source>
</evidence>
<feature type="region of interest" description="Disordered" evidence="4">
    <location>
        <begin position="263"/>
        <end position="328"/>
    </location>
</feature>
<dbReference type="InterPro" id="IPR027417">
    <property type="entry name" value="P-loop_NTPase"/>
</dbReference>
<evidence type="ECO:0000313" key="6">
    <source>
        <dbReference type="Proteomes" id="UP000504636"/>
    </source>
</evidence>
<dbReference type="GO" id="GO:0005737">
    <property type="term" value="C:cytoplasm"/>
    <property type="evidence" value="ECO:0007669"/>
    <property type="project" value="TreeGrafter"/>
</dbReference>
<dbReference type="PROSITE" id="PS50088">
    <property type="entry name" value="ANK_REPEAT"/>
    <property type="match status" value="2"/>
</dbReference>
<dbReference type="OrthoDB" id="539213at2759"/>
<evidence type="ECO:0000256" key="1">
    <source>
        <dbReference type="ARBA" id="ARBA00022737"/>
    </source>
</evidence>
<dbReference type="Proteomes" id="UP000504636">
    <property type="component" value="Unplaced"/>
</dbReference>
<evidence type="ECO:0000313" key="5">
    <source>
        <dbReference type="EMBL" id="KAF2802632.1"/>
    </source>
</evidence>
<sequence>PTVVALMGLGGSERSLFLEAVTETPLAAGNGDDCTSPAASVVKGIVNGEQVWLIDTPQSVDSDVELLNTANKALERELGQSHNTVHGLIYLHDITEGSTSETAKKNLATFEKLLSPAFQENIMIVTTLWDMLPSTAQGVRTEAELKAVYSALHPTVAVRRVEDSRDDEAESIYLSILQELINKIKKSAPEDQNPAAESSKPTPEQLQSIVEEKDKELASLKDEIDALKNTIDSQNLELEKRANEAKVLKNKLERAEEQVQQLKTQLEQQKTRHASEASNLRQQLDTERRDLDAKLRKSETDRADLVRQLDDLRRHPPAPPSSSSQRQRILNPSLNVLDSRGEFPLYGAAAGGRYEETKSLLERGADASMCTRYRWTALHWAANNGHANVVQLLLSYDANVNAVSDTGKTPLSMAKTDEVRRLLLQKGAR</sequence>
<feature type="non-terminal residue" evidence="5">
    <location>
        <position position="1"/>
    </location>
</feature>
<dbReference type="EMBL" id="MU003722">
    <property type="protein sequence ID" value="KAF2802632.1"/>
    <property type="molecule type" value="Genomic_DNA"/>
</dbReference>
<name>A0A6A6Y1I2_9PEZI</name>
<gene>
    <name evidence="5 7" type="ORF">BDZ99DRAFT_401361</name>
</gene>
<reference evidence="7" key="3">
    <citation type="submission" date="2025-04" db="UniProtKB">
        <authorList>
            <consortium name="RefSeq"/>
        </authorList>
    </citation>
    <scope>IDENTIFICATION</scope>
    <source>
        <strain evidence="7">CBS 304.34</strain>
    </source>
</reference>
<dbReference type="PROSITE" id="PS50297">
    <property type="entry name" value="ANK_REP_REGION"/>
    <property type="match status" value="2"/>
</dbReference>
<dbReference type="SUPFAM" id="SSF48403">
    <property type="entry name" value="Ankyrin repeat"/>
    <property type="match status" value="1"/>
</dbReference>
<dbReference type="PANTHER" id="PTHR23206">
    <property type="entry name" value="MASK PROTEIN"/>
    <property type="match status" value="1"/>
</dbReference>
<dbReference type="GeneID" id="54457116"/>
<accession>A0A6A6Y1I2</accession>
<reference evidence="7" key="2">
    <citation type="submission" date="2020-04" db="EMBL/GenBank/DDBJ databases">
        <authorList>
            <consortium name="NCBI Genome Project"/>
        </authorList>
    </citation>
    <scope>NUCLEOTIDE SEQUENCE</scope>
    <source>
        <strain evidence="7">CBS 304.34</strain>
    </source>
</reference>
<dbReference type="Gene3D" id="1.25.40.20">
    <property type="entry name" value="Ankyrin repeat-containing domain"/>
    <property type="match status" value="1"/>
</dbReference>
<dbReference type="RefSeq" id="XP_033569596.1">
    <property type="nucleotide sequence ID" value="XM_033716223.1"/>
</dbReference>
<dbReference type="AlphaFoldDB" id="A0A6A6Y1I2"/>